<keyword evidence="2" id="KW-1185">Reference proteome</keyword>
<gene>
    <name evidence="1" type="ORF">cyc_00869</name>
</gene>
<evidence type="ECO:0000313" key="1">
    <source>
        <dbReference type="EMBL" id="OEH75121.1"/>
    </source>
</evidence>
<dbReference type="InParanoid" id="A0A1D3CV99"/>
<dbReference type="Proteomes" id="UP000095192">
    <property type="component" value="Unassembled WGS sequence"/>
</dbReference>
<organism evidence="1 2">
    <name type="scientific">Cyclospora cayetanensis</name>
    <dbReference type="NCBI Taxonomy" id="88456"/>
    <lineage>
        <taxon>Eukaryota</taxon>
        <taxon>Sar</taxon>
        <taxon>Alveolata</taxon>
        <taxon>Apicomplexa</taxon>
        <taxon>Conoidasida</taxon>
        <taxon>Coccidia</taxon>
        <taxon>Eucoccidiorida</taxon>
        <taxon>Eimeriorina</taxon>
        <taxon>Eimeriidae</taxon>
        <taxon>Cyclospora</taxon>
    </lineage>
</organism>
<reference evidence="1 2" key="1">
    <citation type="journal article" date="2016" name="BMC Genomics">
        <title>Comparative genomics reveals Cyclospora cayetanensis possesses coccidia-like metabolism and invasion components but unique surface antigens.</title>
        <authorList>
            <person name="Liu S."/>
            <person name="Wang L."/>
            <person name="Zheng H."/>
            <person name="Xu Z."/>
            <person name="Roellig D.M."/>
            <person name="Li N."/>
            <person name="Frace M.A."/>
            <person name="Tang K."/>
            <person name="Arrowood M.J."/>
            <person name="Moss D.M."/>
            <person name="Zhang L."/>
            <person name="Feng Y."/>
            <person name="Xiao L."/>
        </authorList>
    </citation>
    <scope>NUCLEOTIDE SEQUENCE [LARGE SCALE GENOMIC DNA]</scope>
    <source>
        <strain evidence="1 2">CHN_HEN01</strain>
    </source>
</reference>
<dbReference type="VEuPathDB" id="ToxoDB:cyc_00869"/>
<accession>A0A1D3CV99</accession>
<protein>
    <submittedName>
        <fullName evidence="1">Uncharacterized protein</fullName>
    </submittedName>
</protein>
<sequence>MNVVEEITRRIFLALPGTLPSQCEAVVAFAASDTHSLSQTVLWCRDPAHRAGTALAGEQADCTSLSPWIKVPFTSAPNQSSRLPEPSSYNRSRCAVGGCLNLPRSAGLLT</sequence>
<dbReference type="AlphaFoldDB" id="A0A1D3CV99"/>
<proteinExistence type="predicted"/>
<evidence type="ECO:0000313" key="2">
    <source>
        <dbReference type="Proteomes" id="UP000095192"/>
    </source>
</evidence>
<comment type="caution">
    <text evidence="1">The sequence shown here is derived from an EMBL/GenBank/DDBJ whole genome shotgun (WGS) entry which is preliminary data.</text>
</comment>
<dbReference type="EMBL" id="JROU02001824">
    <property type="protein sequence ID" value="OEH75121.1"/>
    <property type="molecule type" value="Genomic_DNA"/>
</dbReference>
<name>A0A1D3CV99_9EIME</name>